<feature type="region of interest" description="Disordered" evidence="1">
    <location>
        <begin position="284"/>
        <end position="323"/>
    </location>
</feature>
<dbReference type="Gene3D" id="1.25.10.10">
    <property type="entry name" value="Leucine-rich Repeat Variant"/>
    <property type="match status" value="1"/>
</dbReference>
<evidence type="ECO:0000313" key="4">
    <source>
        <dbReference type="Proteomes" id="UP000067626"/>
    </source>
</evidence>
<keyword evidence="4" id="KW-1185">Reference proteome</keyword>
<dbReference type="STRING" id="52.CMC5_056270"/>
<dbReference type="InterPro" id="IPR011989">
    <property type="entry name" value="ARM-like"/>
</dbReference>
<dbReference type="InterPro" id="IPR016024">
    <property type="entry name" value="ARM-type_fold"/>
</dbReference>
<feature type="region of interest" description="Disordered" evidence="1">
    <location>
        <begin position="483"/>
        <end position="535"/>
    </location>
</feature>
<evidence type="ECO:0000259" key="2">
    <source>
        <dbReference type="Pfam" id="PF05157"/>
    </source>
</evidence>
<dbReference type="RefSeq" id="WP_050433220.1">
    <property type="nucleotide sequence ID" value="NZ_CP012159.1"/>
</dbReference>
<organism evidence="3 4">
    <name type="scientific">Chondromyces crocatus</name>
    <dbReference type="NCBI Taxonomy" id="52"/>
    <lineage>
        <taxon>Bacteria</taxon>
        <taxon>Pseudomonadati</taxon>
        <taxon>Myxococcota</taxon>
        <taxon>Polyangia</taxon>
        <taxon>Polyangiales</taxon>
        <taxon>Polyangiaceae</taxon>
        <taxon>Chondromyces</taxon>
    </lineage>
</organism>
<dbReference type="InterPro" id="IPR007831">
    <property type="entry name" value="T2SS_GspE_N"/>
</dbReference>
<dbReference type="SUPFAM" id="SSF48371">
    <property type="entry name" value="ARM repeat"/>
    <property type="match status" value="1"/>
</dbReference>
<feature type="compositionally biased region" description="Basic and acidic residues" evidence="1">
    <location>
        <begin position="564"/>
        <end position="577"/>
    </location>
</feature>
<dbReference type="KEGG" id="ccro:CMC5_056270"/>
<feature type="domain" description="Type II secretion system protein GspE N-terminal" evidence="2">
    <location>
        <begin position="52"/>
        <end position="128"/>
    </location>
</feature>
<evidence type="ECO:0000256" key="1">
    <source>
        <dbReference type="SAM" id="MobiDB-lite"/>
    </source>
</evidence>
<accession>A0A0K1EL71</accession>
<dbReference type="Proteomes" id="UP000067626">
    <property type="component" value="Chromosome"/>
</dbReference>
<evidence type="ECO:0000313" key="3">
    <source>
        <dbReference type="EMBL" id="AKT41427.1"/>
    </source>
</evidence>
<protein>
    <recommendedName>
        <fullName evidence="2">Type II secretion system protein GspE N-terminal domain-containing protein</fullName>
    </recommendedName>
</protein>
<dbReference type="SUPFAM" id="SSF160246">
    <property type="entry name" value="EspE N-terminal domain-like"/>
    <property type="match status" value="1"/>
</dbReference>
<sequence length="917" mass="96176">MRAVESAIARQVLHGGDLATALLEGDAASESDLTALFAESVGMLPAAGKLAPESPEVLRALPSDLAERHRIFPLAIRRGEQDTLVIATSEPLPTAVEEDLGFALAAALQFVAAPLVRIRQAQATHYGTLIEDRLAKLAARLDERAEARMKALQAAAQEPRPDEGIPPPRSTLRGLSVVAWQQGEGVPVPGAAPLPEEALSWETDQHTASTLVPSSPSPSLAHLLPTPVPSALPTPVPEYDPASELLEAKGHGDAFGGGGDLHLPVGTPPVPGAHVLGGWAQRALSGQEVSPSGQDAPPAPTGARASEPVPGPELQPLAQQGRRGGPFTVVMAEKELAEVETTEAVLDVLFDFAQQFFVYTALFAVQGEVAQGRFAAGPGTSNDDVAALRIGLDAPGELGELRRRGVPQIASLARTAADAHFVRALGRSEMAAAAIVPVSVRGRVVAFVYGDEGSSPVQMTTIGDLIALAALTSQVLEQLILRKKKTRQGPPPAAAPTVSPRGAGDTGAPGEGERGQTQGDSASEAARGPLSERTRSVLMQELRGWRDAVGEPLGDARAVQTGAGHEERVTPDVRAPEETAAYSTSSDVPRPIDDVARAFGLRGTGVEDQEPLSLASLAGGLRRGMERETGRGGQGHRQAEFATAPTLELPMPRLSAGGEGTSPGAASWNDVPGHDRAALVQAVIEDGDDAPRAFAELVRDGEAAAEEVSRRFPGPLRVDHRIRELLAGARAQEELSRLPPASECGPLLTLVVALRRPSLPIMTACATSPDPDIRFWATHVLGELRYPEAANALLPRLFDEDAAIRRVARRAAAALVHDGGASNTPGSSWMPPTANGARRAAAPGAPILQGLEYILLDMDESLPRKLMAIETAAAIRARELVPALQVMLSNSHAFLAEAAARALKVIPHDERAQGFRM</sequence>
<dbReference type="InterPro" id="IPR037257">
    <property type="entry name" value="T2SS_E_N_sf"/>
</dbReference>
<feature type="region of interest" description="Disordered" evidence="1">
    <location>
        <begin position="558"/>
        <end position="589"/>
    </location>
</feature>
<gene>
    <name evidence="3" type="ORF">CMC5_056270</name>
</gene>
<proteinExistence type="predicted"/>
<reference evidence="3 4" key="1">
    <citation type="submission" date="2015-07" db="EMBL/GenBank/DDBJ databases">
        <title>Genome analysis of myxobacterium Chondromyces crocatus Cm c5 reveals a high potential for natural compound synthesis and the genetic basis for the loss of fruiting body formation.</title>
        <authorList>
            <person name="Zaburannyi N."/>
            <person name="Bunk B."/>
            <person name="Maier J."/>
            <person name="Overmann J."/>
            <person name="Mueller R."/>
        </authorList>
    </citation>
    <scope>NUCLEOTIDE SEQUENCE [LARGE SCALE GENOMIC DNA]</scope>
    <source>
        <strain evidence="3 4">Cm c5</strain>
    </source>
</reference>
<dbReference type="EMBL" id="CP012159">
    <property type="protein sequence ID" value="AKT41427.1"/>
    <property type="molecule type" value="Genomic_DNA"/>
</dbReference>
<dbReference type="AlphaFoldDB" id="A0A0K1EL71"/>
<dbReference type="Pfam" id="PF13646">
    <property type="entry name" value="HEAT_2"/>
    <property type="match status" value="1"/>
</dbReference>
<name>A0A0K1EL71_CHOCO</name>
<dbReference type="Gene3D" id="3.30.300.160">
    <property type="entry name" value="Type II secretion system, protein E, N-terminal domain"/>
    <property type="match status" value="1"/>
</dbReference>
<dbReference type="Pfam" id="PF05157">
    <property type="entry name" value="MshEN"/>
    <property type="match status" value="1"/>
</dbReference>